<feature type="domain" description="Ribosome maturation protein SDO1/SBDS N-terminal" evidence="1">
    <location>
        <begin position="6"/>
        <end position="96"/>
    </location>
</feature>
<protein>
    <submittedName>
        <fullName evidence="2">SDO1-like protein C21C3.19</fullName>
    </submittedName>
</protein>
<proteinExistence type="predicted"/>
<dbReference type="Proteomes" id="UP000286134">
    <property type="component" value="Unassembled WGS sequence"/>
</dbReference>
<dbReference type="InterPro" id="IPR036786">
    <property type="entry name" value="Ribosome_mat_SBDS_N_sf"/>
</dbReference>
<dbReference type="InterPro" id="IPR019783">
    <property type="entry name" value="SDO1/SBDS_N"/>
</dbReference>
<name>A0A420HXE9_9PEZI</name>
<keyword evidence="3" id="KW-1185">Reference proteome</keyword>
<dbReference type="EMBL" id="MCFK01003671">
    <property type="protein sequence ID" value="RKF62039.1"/>
    <property type="molecule type" value="Genomic_DNA"/>
</dbReference>
<evidence type="ECO:0000259" key="1">
    <source>
        <dbReference type="Pfam" id="PF01172"/>
    </source>
</evidence>
<organism evidence="2 3">
    <name type="scientific">Erysiphe neolycopersici</name>
    <dbReference type="NCBI Taxonomy" id="212602"/>
    <lineage>
        <taxon>Eukaryota</taxon>
        <taxon>Fungi</taxon>
        <taxon>Dikarya</taxon>
        <taxon>Ascomycota</taxon>
        <taxon>Pezizomycotina</taxon>
        <taxon>Leotiomycetes</taxon>
        <taxon>Erysiphales</taxon>
        <taxon>Erysiphaceae</taxon>
        <taxon>Erysiphe</taxon>
    </lineage>
</organism>
<accession>A0A420HXE9</accession>
<gene>
    <name evidence="2" type="ORF">OnM2_036060</name>
</gene>
<dbReference type="AlphaFoldDB" id="A0A420HXE9"/>
<sequence>MGRGDQTKVHYKGKDDDFIIFIDDSTLVNSWKTDKSIPMAHFVSTFKVFVTHKHGAQGSLDTASTATLENEFGTSVVEDVIKKIIEKGSIRESEAVERYGSKNDTMGSRIAH</sequence>
<comment type="caution">
    <text evidence="2">The sequence shown here is derived from an EMBL/GenBank/DDBJ whole genome shotgun (WGS) entry which is preliminary data.</text>
</comment>
<dbReference type="STRING" id="212602.A0A420HXE9"/>
<evidence type="ECO:0000313" key="2">
    <source>
        <dbReference type="EMBL" id="RKF62039.1"/>
    </source>
</evidence>
<reference evidence="2 3" key="1">
    <citation type="journal article" date="2018" name="BMC Genomics">
        <title>Comparative genome analyses reveal sequence features reflecting distinct modes of host-adaptation between dicot and monocot powdery mildew.</title>
        <authorList>
            <person name="Wu Y."/>
            <person name="Ma X."/>
            <person name="Pan Z."/>
            <person name="Kale S.D."/>
            <person name="Song Y."/>
            <person name="King H."/>
            <person name="Zhang Q."/>
            <person name="Presley C."/>
            <person name="Deng X."/>
            <person name="Wei C.I."/>
            <person name="Xiao S."/>
        </authorList>
    </citation>
    <scope>NUCLEOTIDE SEQUENCE [LARGE SCALE GENOMIC DNA]</scope>
    <source>
        <strain evidence="2">UMSG2</strain>
    </source>
</reference>
<dbReference type="OrthoDB" id="2567806at2759"/>
<dbReference type="Gene3D" id="3.30.1250.10">
    <property type="entry name" value="Ribosome maturation protein SBDS, N-terminal domain"/>
    <property type="match status" value="1"/>
</dbReference>
<dbReference type="Pfam" id="PF01172">
    <property type="entry name" value="SBDS_N"/>
    <property type="match status" value="1"/>
</dbReference>
<evidence type="ECO:0000313" key="3">
    <source>
        <dbReference type="Proteomes" id="UP000286134"/>
    </source>
</evidence>
<dbReference type="SUPFAM" id="SSF89895">
    <property type="entry name" value="FYSH domain"/>
    <property type="match status" value="1"/>
</dbReference>